<comment type="caution">
    <text evidence="1">The sequence shown here is derived from an EMBL/GenBank/DDBJ whole genome shotgun (WGS) entry which is preliminary data.</text>
</comment>
<evidence type="ECO:0008006" key="3">
    <source>
        <dbReference type="Google" id="ProtNLM"/>
    </source>
</evidence>
<evidence type="ECO:0000313" key="1">
    <source>
        <dbReference type="EMBL" id="KAK7066795.1"/>
    </source>
</evidence>
<sequence length="123" mass="13428">MVVGGLPAGGLTWEGLNVSYGCPNNTMTDSGETEFILSFNGSHWTEMDPEFICLETCPTDPFTPTTNMAVNNYTGVPVVGMVVEYYCAGGRFVDTETSYISVCNGTHWNVSIIFLRGQYDNSD</sequence>
<dbReference type="Proteomes" id="UP001381693">
    <property type="component" value="Unassembled WGS sequence"/>
</dbReference>
<evidence type="ECO:0000313" key="2">
    <source>
        <dbReference type="Proteomes" id="UP001381693"/>
    </source>
</evidence>
<proteinExistence type="predicted"/>
<accession>A0AAN8WID4</accession>
<dbReference type="EMBL" id="JAXCGZ010019018">
    <property type="protein sequence ID" value="KAK7066795.1"/>
    <property type="molecule type" value="Genomic_DNA"/>
</dbReference>
<dbReference type="AlphaFoldDB" id="A0AAN8WID4"/>
<gene>
    <name evidence="1" type="ORF">SK128_022462</name>
</gene>
<reference evidence="1 2" key="1">
    <citation type="submission" date="2023-11" db="EMBL/GenBank/DDBJ databases">
        <title>Halocaridina rubra genome assembly.</title>
        <authorList>
            <person name="Smith C."/>
        </authorList>
    </citation>
    <scope>NUCLEOTIDE SEQUENCE [LARGE SCALE GENOMIC DNA]</scope>
    <source>
        <strain evidence="1">EP-1</strain>
        <tissue evidence="1">Whole</tissue>
    </source>
</reference>
<name>A0AAN8WID4_HALRR</name>
<organism evidence="1 2">
    <name type="scientific">Halocaridina rubra</name>
    <name type="common">Hawaiian red shrimp</name>
    <dbReference type="NCBI Taxonomy" id="373956"/>
    <lineage>
        <taxon>Eukaryota</taxon>
        <taxon>Metazoa</taxon>
        <taxon>Ecdysozoa</taxon>
        <taxon>Arthropoda</taxon>
        <taxon>Crustacea</taxon>
        <taxon>Multicrustacea</taxon>
        <taxon>Malacostraca</taxon>
        <taxon>Eumalacostraca</taxon>
        <taxon>Eucarida</taxon>
        <taxon>Decapoda</taxon>
        <taxon>Pleocyemata</taxon>
        <taxon>Caridea</taxon>
        <taxon>Atyoidea</taxon>
        <taxon>Atyidae</taxon>
        <taxon>Halocaridina</taxon>
    </lineage>
</organism>
<keyword evidence="2" id="KW-1185">Reference proteome</keyword>
<protein>
    <recommendedName>
        <fullName evidence="3">Sushi domain-containing protein</fullName>
    </recommendedName>
</protein>